<reference evidence="1 2" key="1">
    <citation type="journal article" date="2023" name="Hortic Res">
        <title>Pangenome of water caltrop reveals structural variations and asymmetric subgenome divergence after allopolyploidization.</title>
        <authorList>
            <person name="Zhang X."/>
            <person name="Chen Y."/>
            <person name="Wang L."/>
            <person name="Yuan Y."/>
            <person name="Fang M."/>
            <person name="Shi L."/>
            <person name="Lu R."/>
            <person name="Comes H.P."/>
            <person name="Ma Y."/>
            <person name="Chen Y."/>
            <person name="Huang G."/>
            <person name="Zhou Y."/>
            <person name="Zheng Z."/>
            <person name="Qiu Y."/>
        </authorList>
    </citation>
    <scope>NUCLEOTIDE SEQUENCE [LARGE SCALE GENOMIC DNA]</scope>
    <source>
        <tissue evidence="1">Roots</tissue>
    </source>
</reference>
<protein>
    <submittedName>
        <fullName evidence="1">Uncharacterized protein</fullName>
    </submittedName>
</protein>
<dbReference type="AlphaFoldDB" id="A0AAN7L2X0"/>
<evidence type="ECO:0000313" key="2">
    <source>
        <dbReference type="Proteomes" id="UP001345219"/>
    </source>
</evidence>
<name>A0AAN7L2X0_9MYRT</name>
<evidence type="ECO:0000313" key="1">
    <source>
        <dbReference type="EMBL" id="KAK4777941.1"/>
    </source>
</evidence>
<dbReference type="Proteomes" id="UP001345219">
    <property type="component" value="Chromosome 14"/>
</dbReference>
<organism evidence="1 2">
    <name type="scientific">Trapa incisa</name>
    <dbReference type="NCBI Taxonomy" id="236973"/>
    <lineage>
        <taxon>Eukaryota</taxon>
        <taxon>Viridiplantae</taxon>
        <taxon>Streptophyta</taxon>
        <taxon>Embryophyta</taxon>
        <taxon>Tracheophyta</taxon>
        <taxon>Spermatophyta</taxon>
        <taxon>Magnoliopsida</taxon>
        <taxon>eudicotyledons</taxon>
        <taxon>Gunneridae</taxon>
        <taxon>Pentapetalae</taxon>
        <taxon>rosids</taxon>
        <taxon>malvids</taxon>
        <taxon>Myrtales</taxon>
        <taxon>Lythraceae</taxon>
        <taxon>Trapa</taxon>
    </lineage>
</organism>
<comment type="caution">
    <text evidence="1">The sequence shown here is derived from an EMBL/GenBank/DDBJ whole genome shotgun (WGS) entry which is preliminary data.</text>
</comment>
<proteinExistence type="predicted"/>
<dbReference type="EMBL" id="JAXIOK010000002">
    <property type="protein sequence ID" value="KAK4777941.1"/>
    <property type="molecule type" value="Genomic_DNA"/>
</dbReference>
<keyword evidence="2" id="KW-1185">Reference proteome</keyword>
<accession>A0AAN7L2X0</accession>
<sequence>MSSRSIKENAYILPVVEQSTKRVRTSIIKCTLHHACQTMASNEHALILHHEIFPTNLILTRFNGPSKDAQKVAPHVAIYRGTSKELFSRRTENRARWISPATIPSTSRHIRRGNPAPVSLLSA</sequence>
<gene>
    <name evidence="1" type="ORF">SAY87_018128</name>
</gene>